<keyword evidence="4 7" id="KW-0812">Transmembrane</keyword>
<evidence type="ECO:0000313" key="9">
    <source>
        <dbReference type="EMBL" id="GAA2234133.1"/>
    </source>
</evidence>
<keyword evidence="6 7" id="KW-0472">Membrane</keyword>
<evidence type="ECO:0000259" key="8">
    <source>
        <dbReference type="PROSITE" id="PS50928"/>
    </source>
</evidence>
<organism evidence="9 10">
    <name type="scientific">Herbiconiux moechotypicola</name>
    <dbReference type="NCBI Taxonomy" id="637393"/>
    <lineage>
        <taxon>Bacteria</taxon>
        <taxon>Bacillati</taxon>
        <taxon>Actinomycetota</taxon>
        <taxon>Actinomycetes</taxon>
        <taxon>Micrococcales</taxon>
        <taxon>Microbacteriaceae</taxon>
        <taxon>Herbiconiux</taxon>
    </lineage>
</organism>
<evidence type="ECO:0000256" key="7">
    <source>
        <dbReference type="RuleBase" id="RU363032"/>
    </source>
</evidence>
<evidence type="ECO:0000256" key="5">
    <source>
        <dbReference type="ARBA" id="ARBA00022989"/>
    </source>
</evidence>
<dbReference type="PANTHER" id="PTHR30151">
    <property type="entry name" value="ALKANE SULFONATE ABC TRANSPORTER-RELATED, MEMBRANE SUBUNIT"/>
    <property type="match status" value="1"/>
</dbReference>
<dbReference type="InterPro" id="IPR035906">
    <property type="entry name" value="MetI-like_sf"/>
</dbReference>
<dbReference type="InterPro" id="IPR000515">
    <property type="entry name" value="MetI-like"/>
</dbReference>
<feature type="transmembrane region" description="Helical" evidence="7">
    <location>
        <begin position="218"/>
        <end position="239"/>
    </location>
</feature>
<comment type="caution">
    <text evidence="9">The sequence shown here is derived from an EMBL/GenBank/DDBJ whole genome shotgun (WGS) entry which is preliminary data.</text>
</comment>
<keyword evidence="3" id="KW-1003">Cell membrane</keyword>
<evidence type="ECO:0000313" key="10">
    <source>
        <dbReference type="Proteomes" id="UP001500929"/>
    </source>
</evidence>
<comment type="similarity">
    <text evidence="7">Belongs to the binding-protein-dependent transport system permease family.</text>
</comment>
<name>A0ABP5QI25_9MICO</name>
<evidence type="ECO:0000256" key="4">
    <source>
        <dbReference type="ARBA" id="ARBA00022692"/>
    </source>
</evidence>
<dbReference type="PROSITE" id="PS50928">
    <property type="entry name" value="ABC_TM1"/>
    <property type="match status" value="1"/>
</dbReference>
<dbReference type="SUPFAM" id="SSF161098">
    <property type="entry name" value="MetI-like"/>
    <property type="match status" value="1"/>
</dbReference>
<reference evidence="10" key="1">
    <citation type="journal article" date="2019" name="Int. J. Syst. Evol. Microbiol.">
        <title>The Global Catalogue of Microorganisms (GCM) 10K type strain sequencing project: providing services to taxonomists for standard genome sequencing and annotation.</title>
        <authorList>
            <consortium name="The Broad Institute Genomics Platform"/>
            <consortium name="The Broad Institute Genome Sequencing Center for Infectious Disease"/>
            <person name="Wu L."/>
            <person name="Ma J."/>
        </authorList>
    </citation>
    <scope>NUCLEOTIDE SEQUENCE [LARGE SCALE GENOMIC DNA]</scope>
    <source>
        <strain evidence="10">JCM 16117</strain>
    </source>
</reference>
<feature type="domain" description="ABC transmembrane type-1" evidence="8">
    <location>
        <begin position="56"/>
        <end position="236"/>
    </location>
</feature>
<evidence type="ECO:0000256" key="6">
    <source>
        <dbReference type="ARBA" id="ARBA00023136"/>
    </source>
</evidence>
<evidence type="ECO:0000256" key="1">
    <source>
        <dbReference type="ARBA" id="ARBA00004651"/>
    </source>
</evidence>
<comment type="subcellular location">
    <subcellularLocation>
        <location evidence="1 7">Cell membrane</location>
        <topology evidence="1 7">Multi-pass membrane protein</topology>
    </subcellularLocation>
</comment>
<keyword evidence="10" id="KW-1185">Reference proteome</keyword>
<dbReference type="RefSeq" id="WP_259479374.1">
    <property type="nucleotide sequence ID" value="NZ_BAAAQY010000005.1"/>
</dbReference>
<sequence>MTATATRLALPLAVAVVAAGAWWAVADLFGVTALASPPRLAEQFVADGPGFYALHAAATFGRAALGFVVGNGVALLTAFLVLVIPGIEHHVLQIAVIAQCLPLVAIGPLVMIIFGGEASAVFLSALLVSYPTLISVIAGAKSASPASIDLVRAYGGGRLSQLRIVRAMTALPSMLSALRIAVPAAVLGAVIGEYLGGISTGLGVAMSSAQYQMGVARLWNLALVTVAVTLLAYLVAAVAERMLTPWAGYARVRA</sequence>
<keyword evidence="5 7" id="KW-1133">Transmembrane helix</keyword>
<dbReference type="Proteomes" id="UP001500929">
    <property type="component" value="Unassembled WGS sequence"/>
</dbReference>
<accession>A0ABP5QI25</accession>
<gene>
    <name evidence="9" type="ORF">GCM10009851_18940</name>
</gene>
<feature type="transmembrane region" description="Helical" evidence="7">
    <location>
        <begin position="63"/>
        <end position="84"/>
    </location>
</feature>
<protein>
    <submittedName>
        <fullName evidence="9">ABC transporter permease</fullName>
    </submittedName>
</protein>
<dbReference type="EMBL" id="BAAAQY010000005">
    <property type="protein sequence ID" value="GAA2234133.1"/>
    <property type="molecule type" value="Genomic_DNA"/>
</dbReference>
<evidence type="ECO:0000256" key="3">
    <source>
        <dbReference type="ARBA" id="ARBA00022475"/>
    </source>
</evidence>
<proteinExistence type="inferred from homology"/>
<feature type="transmembrane region" description="Helical" evidence="7">
    <location>
        <begin position="120"/>
        <end position="143"/>
    </location>
</feature>
<dbReference type="PANTHER" id="PTHR30151:SF20">
    <property type="entry name" value="ABC TRANSPORTER PERMEASE PROTEIN HI_0355-RELATED"/>
    <property type="match status" value="1"/>
</dbReference>
<evidence type="ECO:0000256" key="2">
    <source>
        <dbReference type="ARBA" id="ARBA00022448"/>
    </source>
</evidence>
<dbReference type="Pfam" id="PF00528">
    <property type="entry name" value="BPD_transp_1"/>
    <property type="match status" value="1"/>
</dbReference>
<keyword evidence="2 7" id="KW-0813">Transport</keyword>
<feature type="transmembrane region" description="Helical" evidence="7">
    <location>
        <begin position="91"/>
        <end position="114"/>
    </location>
</feature>